<accession>A0ABR2DEA5</accession>
<sequence>MLLSRFCLFHQARNSGERNCKALFVSFAMPFFTCARDHHAAAANNNNRRATTSSVFPADINTPSKVAGNRHRFLIDV</sequence>
<keyword evidence="2" id="KW-1185">Reference proteome</keyword>
<comment type="caution">
    <text evidence="1">The sequence shown here is derived from an EMBL/GenBank/DDBJ whole genome shotgun (WGS) entry which is preliminary data.</text>
</comment>
<evidence type="ECO:0008006" key="3">
    <source>
        <dbReference type="Google" id="ProtNLM"/>
    </source>
</evidence>
<dbReference type="EMBL" id="JBBPBM010000028">
    <property type="protein sequence ID" value="KAK8537258.1"/>
    <property type="molecule type" value="Genomic_DNA"/>
</dbReference>
<name>A0ABR2DEA5_9ROSI</name>
<proteinExistence type="predicted"/>
<organism evidence="1 2">
    <name type="scientific">Hibiscus sabdariffa</name>
    <name type="common">roselle</name>
    <dbReference type="NCBI Taxonomy" id="183260"/>
    <lineage>
        <taxon>Eukaryota</taxon>
        <taxon>Viridiplantae</taxon>
        <taxon>Streptophyta</taxon>
        <taxon>Embryophyta</taxon>
        <taxon>Tracheophyta</taxon>
        <taxon>Spermatophyta</taxon>
        <taxon>Magnoliopsida</taxon>
        <taxon>eudicotyledons</taxon>
        <taxon>Gunneridae</taxon>
        <taxon>Pentapetalae</taxon>
        <taxon>rosids</taxon>
        <taxon>malvids</taxon>
        <taxon>Malvales</taxon>
        <taxon>Malvaceae</taxon>
        <taxon>Malvoideae</taxon>
        <taxon>Hibiscus</taxon>
    </lineage>
</organism>
<evidence type="ECO:0000313" key="1">
    <source>
        <dbReference type="EMBL" id="KAK8537258.1"/>
    </source>
</evidence>
<reference evidence="1 2" key="1">
    <citation type="journal article" date="2024" name="G3 (Bethesda)">
        <title>Genome assembly of Hibiscus sabdariffa L. provides insights into metabolisms of medicinal natural products.</title>
        <authorList>
            <person name="Kim T."/>
        </authorList>
    </citation>
    <scope>NUCLEOTIDE SEQUENCE [LARGE SCALE GENOMIC DNA]</scope>
    <source>
        <strain evidence="1">TK-2024</strain>
        <tissue evidence="1">Old leaves</tissue>
    </source>
</reference>
<gene>
    <name evidence="1" type="ORF">V6N12_043427</name>
</gene>
<dbReference type="Proteomes" id="UP001472677">
    <property type="component" value="Unassembled WGS sequence"/>
</dbReference>
<evidence type="ECO:0000313" key="2">
    <source>
        <dbReference type="Proteomes" id="UP001472677"/>
    </source>
</evidence>
<protein>
    <recommendedName>
        <fullName evidence="3">Secreted protein</fullName>
    </recommendedName>
</protein>